<organism evidence="1 2">
    <name type="scientific">Crucibulum laeve</name>
    <dbReference type="NCBI Taxonomy" id="68775"/>
    <lineage>
        <taxon>Eukaryota</taxon>
        <taxon>Fungi</taxon>
        <taxon>Dikarya</taxon>
        <taxon>Basidiomycota</taxon>
        <taxon>Agaricomycotina</taxon>
        <taxon>Agaricomycetes</taxon>
        <taxon>Agaricomycetidae</taxon>
        <taxon>Agaricales</taxon>
        <taxon>Agaricineae</taxon>
        <taxon>Nidulariaceae</taxon>
        <taxon>Crucibulum</taxon>
    </lineage>
</organism>
<evidence type="ECO:0000313" key="1">
    <source>
        <dbReference type="EMBL" id="TFK44574.1"/>
    </source>
</evidence>
<proteinExistence type="predicted"/>
<protein>
    <submittedName>
        <fullName evidence="1">Uncharacterized protein</fullName>
    </submittedName>
</protein>
<gene>
    <name evidence="1" type="ORF">BDQ12DRAFT_25712</name>
</gene>
<name>A0A5C3MGQ6_9AGAR</name>
<keyword evidence="2" id="KW-1185">Reference proteome</keyword>
<accession>A0A5C3MGQ6</accession>
<evidence type="ECO:0000313" key="2">
    <source>
        <dbReference type="Proteomes" id="UP000308652"/>
    </source>
</evidence>
<dbReference type="Proteomes" id="UP000308652">
    <property type="component" value="Unassembled WGS sequence"/>
</dbReference>
<sequence length="99" mass="11131">MYCSKYRHLSQGVTVSQGPPEHCKCARLHAAARLRLSRLARHGTLISRCPGRYICRSCLTPANFQQVFLDTFLLAIERKLNVLVLCPSELSGNLSYPAR</sequence>
<reference evidence="1 2" key="1">
    <citation type="journal article" date="2019" name="Nat. Ecol. Evol.">
        <title>Megaphylogeny resolves global patterns of mushroom evolution.</title>
        <authorList>
            <person name="Varga T."/>
            <person name="Krizsan K."/>
            <person name="Foldi C."/>
            <person name="Dima B."/>
            <person name="Sanchez-Garcia M."/>
            <person name="Sanchez-Ramirez S."/>
            <person name="Szollosi G.J."/>
            <person name="Szarkandi J.G."/>
            <person name="Papp V."/>
            <person name="Albert L."/>
            <person name="Andreopoulos W."/>
            <person name="Angelini C."/>
            <person name="Antonin V."/>
            <person name="Barry K.W."/>
            <person name="Bougher N.L."/>
            <person name="Buchanan P."/>
            <person name="Buyck B."/>
            <person name="Bense V."/>
            <person name="Catcheside P."/>
            <person name="Chovatia M."/>
            <person name="Cooper J."/>
            <person name="Damon W."/>
            <person name="Desjardin D."/>
            <person name="Finy P."/>
            <person name="Geml J."/>
            <person name="Haridas S."/>
            <person name="Hughes K."/>
            <person name="Justo A."/>
            <person name="Karasinski D."/>
            <person name="Kautmanova I."/>
            <person name="Kiss B."/>
            <person name="Kocsube S."/>
            <person name="Kotiranta H."/>
            <person name="LaButti K.M."/>
            <person name="Lechner B.E."/>
            <person name="Liimatainen K."/>
            <person name="Lipzen A."/>
            <person name="Lukacs Z."/>
            <person name="Mihaltcheva S."/>
            <person name="Morgado L.N."/>
            <person name="Niskanen T."/>
            <person name="Noordeloos M.E."/>
            <person name="Ohm R.A."/>
            <person name="Ortiz-Santana B."/>
            <person name="Ovrebo C."/>
            <person name="Racz N."/>
            <person name="Riley R."/>
            <person name="Savchenko A."/>
            <person name="Shiryaev A."/>
            <person name="Soop K."/>
            <person name="Spirin V."/>
            <person name="Szebenyi C."/>
            <person name="Tomsovsky M."/>
            <person name="Tulloss R.E."/>
            <person name="Uehling J."/>
            <person name="Grigoriev I.V."/>
            <person name="Vagvolgyi C."/>
            <person name="Papp T."/>
            <person name="Martin F.M."/>
            <person name="Miettinen O."/>
            <person name="Hibbett D.S."/>
            <person name="Nagy L.G."/>
        </authorList>
    </citation>
    <scope>NUCLEOTIDE SEQUENCE [LARGE SCALE GENOMIC DNA]</scope>
    <source>
        <strain evidence="1 2">CBS 166.37</strain>
    </source>
</reference>
<dbReference type="AlphaFoldDB" id="A0A5C3MGQ6"/>
<dbReference type="EMBL" id="ML213590">
    <property type="protein sequence ID" value="TFK44574.1"/>
    <property type="molecule type" value="Genomic_DNA"/>
</dbReference>